<dbReference type="Proteomes" id="UP001189429">
    <property type="component" value="Unassembled WGS sequence"/>
</dbReference>
<name>A0ABN9WWU9_9DINO</name>
<evidence type="ECO:0000313" key="2">
    <source>
        <dbReference type="EMBL" id="CAK0891358.1"/>
    </source>
</evidence>
<proteinExistence type="predicted"/>
<feature type="region of interest" description="Disordered" evidence="1">
    <location>
        <begin position="261"/>
        <end position="293"/>
    </location>
</feature>
<dbReference type="EMBL" id="CAUYUJ010019465">
    <property type="protein sequence ID" value="CAK0891358.1"/>
    <property type="molecule type" value="Genomic_DNA"/>
</dbReference>
<accession>A0ABN9WWU9</accession>
<keyword evidence="3" id="KW-1185">Reference proteome</keyword>
<dbReference type="Gene3D" id="3.60.130.30">
    <property type="match status" value="1"/>
</dbReference>
<organism evidence="2 3">
    <name type="scientific">Prorocentrum cordatum</name>
    <dbReference type="NCBI Taxonomy" id="2364126"/>
    <lineage>
        <taxon>Eukaryota</taxon>
        <taxon>Sar</taxon>
        <taxon>Alveolata</taxon>
        <taxon>Dinophyceae</taxon>
        <taxon>Prorocentrales</taxon>
        <taxon>Prorocentraceae</taxon>
        <taxon>Prorocentrum</taxon>
    </lineage>
</organism>
<comment type="caution">
    <text evidence="2">The sequence shown here is derived from an EMBL/GenBank/DDBJ whole genome shotgun (WGS) entry which is preliminary data.</text>
</comment>
<reference evidence="2" key="1">
    <citation type="submission" date="2023-10" db="EMBL/GenBank/DDBJ databases">
        <authorList>
            <person name="Chen Y."/>
            <person name="Shah S."/>
            <person name="Dougan E. K."/>
            <person name="Thang M."/>
            <person name="Chan C."/>
        </authorList>
    </citation>
    <scope>NUCLEOTIDE SEQUENCE [LARGE SCALE GENOMIC DNA]</scope>
</reference>
<feature type="compositionally biased region" description="Basic and acidic residues" evidence="1">
    <location>
        <begin position="273"/>
        <end position="293"/>
    </location>
</feature>
<evidence type="ECO:0000256" key="1">
    <source>
        <dbReference type="SAM" id="MobiDB-lite"/>
    </source>
</evidence>
<feature type="compositionally biased region" description="Basic residues" evidence="1">
    <location>
        <begin position="261"/>
        <end position="272"/>
    </location>
</feature>
<protein>
    <submittedName>
        <fullName evidence="2">Uncharacterized protein</fullName>
    </submittedName>
</protein>
<gene>
    <name evidence="2" type="ORF">PCOR1329_LOCUS71336</name>
</gene>
<evidence type="ECO:0000313" key="3">
    <source>
        <dbReference type="Proteomes" id="UP001189429"/>
    </source>
</evidence>
<sequence length="293" mass="31632">MPPPLEAPSCNATFPQLAFEAFRLERALRPGRDPSSTIAVNKKAQFLPHVDSGAGAGQGISLIVGLGNYTGGELVVEGVVHDIRYKPVEFNGWAQRHWTRPFAGERFSLVWFTPVGCEGRPGLEASWRGASWGLGLLDGVGADGVGRSRRIADASAMRLGVAPDLLRVDVADAPPMSPLHRRCIADTAPMHRRCIGDAARSSNPICSCPHLGGLYRGGMGWQFIARGKHANPTPTPPRFLGGRVGFACGPLIAFSRWSPGARRRPCSRGRRGGVRDSRAWRTAGRSRESRWPG</sequence>